<dbReference type="RefSeq" id="XP_067927031.1">
    <property type="nucleotide sequence ID" value="XM_068060999.1"/>
</dbReference>
<name>A0A2C6LCP0_9APIC</name>
<dbReference type="EMBL" id="MIGC01000303">
    <property type="protein sequence ID" value="PHJ25359.1"/>
    <property type="molecule type" value="Genomic_DNA"/>
</dbReference>
<gene>
    <name evidence="1" type="ORF">CSUI_000792</name>
</gene>
<organism evidence="1 2">
    <name type="scientific">Cystoisospora suis</name>
    <dbReference type="NCBI Taxonomy" id="483139"/>
    <lineage>
        <taxon>Eukaryota</taxon>
        <taxon>Sar</taxon>
        <taxon>Alveolata</taxon>
        <taxon>Apicomplexa</taxon>
        <taxon>Conoidasida</taxon>
        <taxon>Coccidia</taxon>
        <taxon>Eucoccidiorida</taxon>
        <taxon>Eimeriorina</taxon>
        <taxon>Sarcocystidae</taxon>
        <taxon>Cystoisospora</taxon>
    </lineage>
</organism>
<protein>
    <submittedName>
        <fullName evidence="1">Uncharacterized protein</fullName>
    </submittedName>
</protein>
<dbReference type="Proteomes" id="UP000221165">
    <property type="component" value="Unassembled WGS sequence"/>
</dbReference>
<dbReference type="VEuPathDB" id="ToxoDB:CSUI_000792"/>
<dbReference type="GeneID" id="94424210"/>
<dbReference type="AlphaFoldDB" id="A0A2C6LCP0"/>
<evidence type="ECO:0000313" key="2">
    <source>
        <dbReference type="Proteomes" id="UP000221165"/>
    </source>
</evidence>
<comment type="caution">
    <text evidence="1">The sequence shown here is derived from an EMBL/GenBank/DDBJ whole genome shotgun (WGS) entry which is preliminary data.</text>
</comment>
<accession>A0A2C6LCP0</accession>
<proteinExistence type="predicted"/>
<feature type="non-terminal residue" evidence="1">
    <location>
        <position position="1"/>
    </location>
</feature>
<sequence>VNDFRLSGVLRPSGAAVAELNQPALPTPEPAACTVQASWTHSFPLSGEKSPRQKPIHEAFKLRGRVRVVRQTLLCSFYV</sequence>
<reference evidence="1 2" key="1">
    <citation type="journal article" date="2017" name="Int. J. Parasitol.">
        <title>The genome of the protozoan parasite Cystoisospora suis and a reverse vaccinology approach to identify vaccine candidates.</title>
        <authorList>
            <person name="Palmieri N."/>
            <person name="Shrestha A."/>
            <person name="Ruttkowski B."/>
            <person name="Beck T."/>
            <person name="Vogl C."/>
            <person name="Tomley F."/>
            <person name="Blake D.P."/>
            <person name="Joachim A."/>
        </authorList>
    </citation>
    <scope>NUCLEOTIDE SEQUENCE [LARGE SCALE GENOMIC DNA]</scope>
    <source>
        <strain evidence="1 2">Wien I</strain>
    </source>
</reference>
<keyword evidence="2" id="KW-1185">Reference proteome</keyword>
<evidence type="ECO:0000313" key="1">
    <source>
        <dbReference type="EMBL" id="PHJ25359.1"/>
    </source>
</evidence>